<gene>
    <name evidence="1" type="ORF">QR98_0053790</name>
</gene>
<accession>A0A132A7F6</accession>
<evidence type="ECO:0000313" key="2">
    <source>
        <dbReference type="Proteomes" id="UP000616769"/>
    </source>
</evidence>
<protein>
    <submittedName>
        <fullName evidence="1">Uncharacterized protein</fullName>
    </submittedName>
</protein>
<sequence length="139" mass="16453">MAPVNFDESYEYSPRYVEQFFPSIDQLQINLARLRESVTIDRCLENLKSAMIAGEDLFFDQINRGRTYEQLSRENIDEFLQTIFLADEERLNLCDQIEEILLLEYGLDTLMALYRAVIDHLNSLVRFFPAIDLEDFHFL</sequence>
<name>A0A132A7F6_SARSC</name>
<reference evidence="1 2" key="1">
    <citation type="journal article" date="2015" name="Parasit. Vectors">
        <title>Draft genome of the scabies mite.</title>
        <authorList>
            <person name="Rider S.D.Jr."/>
            <person name="Morgan M.S."/>
            <person name="Arlian L.G."/>
        </authorList>
    </citation>
    <scope>NUCLEOTIDE SEQUENCE [LARGE SCALE GENOMIC DNA]</scope>
    <source>
        <strain evidence="1">Arlian Lab</strain>
    </source>
</reference>
<dbReference type="Proteomes" id="UP000616769">
    <property type="component" value="Unassembled WGS sequence"/>
</dbReference>
<dbReference type="VEuPathDB" id="VectorBase:SSCA003259"/>
<comment type="caution">
    <text evidence="1">The sequence shown here is derived from an EMBL/GenBank/DDBJ whole genome shotgun (WGS) entry which is preliminary data.</text>
</comment>
<organism evidence="1 2">
    <name type="scientific">Sarcoptes scabiei</name>
    <name type="common">Itch mite</name>
    <name type="synonym">Acarus scabiei</name>
    <dbReference type="NCBI Taxonomy" id="52283"/>
    <lineage>
        <taxon>Eukaryota</taxon>
        <taxon>Metazoa</taxon>
        <taxon>Ecdysozoa</taxon>
        <taxon>Arthropoda</taxon>
        <taxon>Chelicerata</taxon>
        <taxon>Arachnida</taxon>
        <taxon>Acari</taxon>
        <taxon>Acariformes</taxon>
        <taxon>Sarcoptiformes</taxon>
        <taxon>Astigmata</taxon>
        <taxon>Psoroptidia</taxon>
        <taxon>Sarcoptoidea</taxon>
        <taxon>Sarcoptidae</taxon>
        <taxon>Sarcoptinae</taxon>
        <taxon>Sarcoptes</taxon>
    </lineage>
</organism>
<evidence type="ECO:0000313" key="1">
    <source>
        <dbReference type="EMBL" id="KPM06898.1"/>
    </source>
</evidence>
<dbReference type="EMBL" id="JXLN01011132">
    <property type="protein sequence ID" value="KPM06898.1"/>
    <property type="molecule type" value="Genomic_DNA"/>
</dbReference>
<proteinExistence type="predicted"/>
<dbReference type="AlphaFoldDB" id="A0A132A7F6"/>